<gene>
    <name evidence="2" type="ORF">ACJDUH_03290</name>
</gene>
<proteinExistence type="predicted"/>
<dbReference type="EMBL" id="JBJHZY010000001">
    <property type="protein sequence ID" value="MFL0267116.1"/>
    <property type="molecule type" value="Genomic_DNA"/>
</dbReference>
<dbReference type="RefSeq" id="WP_406763724.1">
    <property type="nucleotide sequence ID" value="NZ_JBJHZY010000001.1"/>
</dbReference>
<feature type="transmembrane region" description="Helical" evidence="1">
    <location>
        <begin position="252"/>
        <end position="273"/>
    </location>
</feature>
<reference evidence="2 3" key="1">
    <citation type="submission" date="2024-11" db="EMBL/GenBank/DDBJ databases">
        <authorList>
            <person name="Heng Y.C."/>
            <person name="Lim A.C.H."/>
            <person name="Lee J.K.Y."/>
            <person name="Kittelmann S."/>
        </authorList>
    </citation>
    <scope>NUCLEOTIDE SEQUENCE [LARGE SCALE GENOMIC DNA]</scope>
    <source>
        <strain evidence="2 3">WILCCON 0202</strain>
    </source>
</reference>
<feature type="transmembrane region" description="Helical" evidence="1">
    <location>
        <begin position="12"/>
        <end position="30"/>
    </location>
</feature>
<organism evidence="2 3">
    <name type="scientific">Candidatus Clostridium radicumherbarum</name>
    <dbReference type="NCBI Taxonomy" id="3381662"/>
    <lineage>
        <taxon>Bacteria</taxon>
        <taxon>Bacillati</taxon>
        <taxon>Bacillota</taxon>
        <taxon>Clostridia</taxon>
        <taxon>Eubacteriales</taxon>
        <taxon>Clostridiaceae</taxon>
        <taxon>Clostridium</taxon>
    </lineage>
</organism>
<dbReference type="Pfam" id="PF07907">
    <property type="entry name" value="YibE_F"/>
    <property type="match status" value="1"/>
</dbReference>
<comment type="caution">
    <text evidence="2">The sequence shown here is derived from an EMBL/GenBank/DDBJ whole genome shotgun (WGS) entry which is preliminary data.</text>
</comment>
<feature type="transmembrane region" description="Helical" evidence="1">
    <location>
        <begin position="302"/>
        <end position="325"/>
    </location>
</feature>
<keyword evidence="1" id="KW-0812">Transmembrane</keyword>
<feature type="transmembrane region" description="Helical" evidence="1">
    <location>
        <begin position="345"/>
        <end position="369"/>
    </location>
</feature>
<feature type="transmembrane region" description="Helical" evidence="1">
    <location>
        <begin position="126"/>
        <end position="144"/>
    </location>
</feature>
<dbReference type="PANTHER" id="PTHR41771:SF1">
    <property type="entry name" value="MEMBRANE PROTEIN"/>
    <property type="match status" value="1"/>
</dbReference>
<accession>A0ABW8TRG3</accession>
<evidence type="ECO:0000256" key="1">
    <source>
        <dbReference type="SAM" id="Phobius"/>
    </source>
</evidence>
<evidence type="ECO:0000313" key="3">
    <source>
        <dbReference type="Proteomes" id="UP001623661"/>
    </source>
</evidence>
<dbReference type="Proteomes" id="UP001623661">
    <property type="component" value="Unassembled WGS sequence"/>
</dbReference>
<dbReference type="PANTHER" id="PTHR41771">
    <property type="entry name" value="MEMBRANE PROTEIN-RELATED"/>
    <property type="match status" value="1"/>
</dbReference>
<name>A0ABW8TRG3_9CLOT</name>
<feature type="transmembrane region" description="Helical" evidence="1">
    <location>
        <begin position="200"/>
        <end position="220"/>
    </location>
</feature>
<feature type="transmembrane region" description="Helical" evidence="1">
    <location>
        <begin position="175"/>
        <end position="193"/>
    </location>
</feature>
<keyword evidence="1" id="KW-0472">Membrane</keyword>
<feature type="transmembrane region" description="Helical" evidence="1">
    <location>
        <begin position="151"/>
        <end position="169"/>
    </location>
</feature>
<dbReference type="InterPro" id="IPR012507">
    <property type="entry name" value="YibE_F"/>
</dbReference>
<sequence length="381" mass="41318">MINFNKHKKNIVGYSIIVVVFALLFYIVSIDMDPEAVHGKIIQYSSKNQSTNVNHRYDYVDVKIISGKHKGETISVQNIYSGSIKDENSSSGNFAAPGNEVLLKLTEASNGTITSSYILEIVRYKYIYRLSLFFMLLLVLIGGLKGFKSVISLIITGILVLEVMIPLILKGVDPIILSIIICILITVINLRIISGKNKKTTAAILGTIGGLLASGAIALISNTVIKVNGFPDEEIQSLIYASQNSNFNIKGLFFAAIIMGALGAVMDVSISIASSMKEIKDARPEIGMKDLIKSGMNVGQDIMGSMANTLILAYVGGAMYLMLIISSNNIGLSRTINQDIIASEVLKALSGSIGLIFSIPLTAVCYAFLTRNKYKLKDKEL</sequence>
<keyword evidence="1" id="KW-1133">Transmembrane helix</keyword>
<evidence type="ECO:0000313" key="2">
    <source>
        <dbReference type="EMBL" id="MFL0267116.1"/>
    </source>
</evidence>
<protein>
    <submittedName>
        <fullName evidence="2">YibE/F family protein</fullName>
    </submittedName>
</protein>
<keyword evidence="3" id="KW-1185">Reference proteome</keyword>